<keyword evidence="2" id="KW-0732">Signal</keyword>
<dbReference type="OrthoDB" id="2342176at2759"/>
<feature type="chain" id="PRO_5040127636" description="Lytic polysaccharide monooxygenase" evidence="2">
    <location>
        <begin position="17"/>
        <end position="353"/>
    </location>
</feature>
<reference evidence="3" key="1">
    <citation type="journal article" date="2021" name="Nat. Commun.">
        <title>Genetic determinants of endophytism in the Arabidopsis root mycobiome.</title>
        <authorList>
            <person name="Mesny F."/>
            <person name="Miyauchi S."/>
            <person name="Thiergart T."/>
            <person name="Pickel B."/>
            <person name="Atanasova L."/>
            <person name="Karlsson M."/>
            <person name="Huettel B."/>
            <person name="Barry K.W."/>
            <person name="Haridas S."/>
            <person name="Chen C."/>
            <person name="Bauer D."/>
            <person name="Andreopoulos W."/>
            <person name="Pangilinan J."/>
            <person name="LaButti K."/>
            <person name="Riley R."/>
            <person name="Lipzen A."/>
            <person name="Clum A."/>
            <person name="Drula E."/>
            <person name="Henrissat B."/>
            <person name="Kohler A."/>
            <person name="Grigoriev I.V."/>
            <person name="Martin F.M."/>
            <person name="Hacquard S."/>
        </authorList>
    </citation>
    <scope>NUCLEOTIDE SEQUENCE</scope>
    <source>
        <strain evidence="3">MPI-CAGE-CH-0243</strain>
    </source>
</reference>
<evidence type="ECO:0000313" key="4">
    <source>
        <dbReference type="Proteomes" id="UP000700596"/>
    </source>
</evidence>
<evidence type="ECO:0000313" key="3">
    <source>
        <dbReference type="EMBL" id="KAH7135261.1"/>
    </source>
</evidence>
<feature type="compositionally biased region" description="Pro residues" evidence="1">
    <location>
        <begin position="271"/>
        <end position="286"/>
    </location>
</feature>
<dbReference type="Gene3D" id="2.70.50.70">
    <property type="match status" value="1"/>
</dbReference>
<sequence>MKTVSAIIALAASASAHIVMTNPKAFPQKDNGPLLDSGSNYPCGATSYDGAPTSWKAGETKQITFMGGATHSGGSCQFSITPDTKPSKDSQFKVLHSVHGGCISTKPGNERESAEYTTSNAVPVTLPEDLPAGQYTFSWSWLNKSGNREFYQNCAPITVQSSSKKSVAEAIGGLPDMFVVNLSREVCKTTEGQDFVYPNPGKSVTKGSPQSPNFGSTLTGADAACAKMNKMGAGNGKLGSPGAGTPSTPPSTPTKPATPPPANTGIVGAPSPTPQPQPQNPTPANPPATGSVPCKTDGSIVCIGSSQWGLCNMGSAVPQALAAGTKCSNGAISRRSVRAPRRHLARSHGNNLI</sequence>
<dbReference type="AlphaFoldDB" id="A0A9P9EDR0"/>
<dbReference type="PANTHER" id="PTHR36182:SF2">
    <property type="entry name" value="LYTIC POLYSACCHARIDE MONOOXYGENASE"/>
    <property type="match status" value="1"/>
</dbReference>
<dbReference type="PANTHER" id="PTHR36182">
    <property type="entry name" value="PROTEIN, PUTATIVE (AFU_ORTHOLOGUE AFUA_6G10930)-RELATED"/>
    <property type="match status" value="1"/>
</dbReference>
<accession>A0A9P9EDR0</accession>
<feature type="region of interest" description="Disordered" evidence="1">
    <location>
        <begin position="193"/>
        <end position="216"/>
    </location>
</feature>
<dbReference type="Proteomes" id="UP000700596">
    <property type="component" value="Unassembled WGS sequence"/>
</dbReference>
<comment type="caution">
    <text evidence="3">The sequence shown here is derived from an EMBL/GenBank/DDBJ whole genome shotgun (WGS) entry which is preliminary data.</text>
</comment>
<gene>
    <name evidence="3" type="ORF">B0J11DRAFT_156240</name>
</gene>
<protein>
    <recommendedName>
        <fullName evidence="5">Lytic polysaccharide monooxygenase</fullName>
    </recommendedName>
</protein>
<proteinExistence type="predicted"/>
<feature type="region of interest" description="Disordered" evidence="1">
    <location>
        <begin position="232"/>
        <end position="292"/>
    </location>
</feature>
<evidence type="ECO:0000256" key="1">
    <source>
        <dbReference type="SAM" id="MobiDB-lite"/>
    </source>
</evidence>
<feature type="compositionally biased region" description="Pro residues" evidence="1">
    <location>
        <begin position="247"/>
        <end position="262"/>
    </location>
</feature>
<feature type="signal peptide" evidence="2">
    <location>
        <begin position="1"/>
        <end position="16"/>
    </location>
</feature>
<feature type="compositionally biased region" description="Gly residues" evidence="1">
    <location>
        <begin position="233"/>
        <end position="242"/>
    </location>
</feature>
<evidence type="ECO:0000256" key="2">
    <source>
        <dbReference type="SAM" id="SignalP"/>
    </source>
</evidence>
<organism evidence="3 4">
    <name type="scientific">Dendryphion nanum</name>
    <dbReference type="NCBI Taxonomy" id="256645"/>
    <lineage>
        <taxon>Eukaryota</taxon>
        <taxon>Fungi</taxon>
        <taxon>Dikarya</taxon>
        <taxon>Ascomycota</taxon>
        <taxon>Pezizomycotina</taxon>
        <taxon>Dothideomycetes</taxon>
        <taxon>Pleosporomycetidae</taxon>
        <taxon>Pleosporales</taxon>
        <taxon>Torulaceae</taxon>
        <taxon>Dendryphion</taxon>
    </lineage>
</organism>
<feature type="compositionally biased region" description="Polar residues" evidence="1">
    <location>
        <begin position="205"/>
        <end position="216"/>
    </location>
</feature>
<evidence type="ECO:0008006" key="5">
    <source>
        <dbReference type="Google" id="ProtNLM"/>
    </source>
</evidence>
<dbReference type="EMBL" id="JAGMWT010000002">
    <property type="protein sequence ID" value="KAH7135261.1"/>
    <property type="molecule type" value="Genomic_DNA"/>
</dbReference>
<name>A0A9P9EDR0_9PLEO</name>
<keyword evidence="4" id="KW-1185">Reference proteome</keyword>